<dbReference type="GO" id="GO:0006412">
    <property type="term" value="P:translation"/>
    <property type="evidence" value="ECO:0007669"/>
    <property type="project" value="InterPro"/>
</dbReference>
<reference evidence="2" key="1">
    <citation type="submission" date="2021-12" db="EMBL/GenBank/DDBJ databases">
        <authorList>
            <person name="Lee J.-H."/>
            <person name="Kim S.-B."/>
        </authorList>
    </citation>
    <scope>NUCLEOTIDE SEQUENCE</scope>
    <source>
        <strain evidence="2">NR30</strain>
    </source>
</reference>
<name>A0A9Q3VRJ7_9ACTN</name>
<dbReference type="GO" id="GO:0005840">
    <property type="term" value="C:ribosome"/>
    <property type="evidence" value="ECO:0007669"/>
    <property type="project" value="UniProtKB-KW"/>
</dbReference>
<dbReference type="InterPro" id="IPR014719">
    <property type="entry name" value="Ribosomal_bL12_C/ClpS-like"/>
</dbReference>
<proteinExistence type="predicted"/>
<evidence type="ECO:0000313" key="3">
    <source>
        <dbReference type="Proteomes" id="UP001108029"/>
    </source>
</evidence>
<feature type="domain" description="Large ribosomal subunit protein bL12 C-terminal" evidence="1">
    <location>
        <begin position="63"/>
        <end position="91"/>
    </location>
</feature>
<gene>
    <name evidence="2" type="ORF">LJ657_25045</name>
</gene>
<keyword evidence="3" id="KW-1185">Reference proteome</keyword>
<protein>
    <submittedName>
        <fullName evidence="2">Ribosomal protein L7/L12</fullName>
    </submittedName>
</protein>
<sequence length="92" mass="10220">MDTLGFSLAILLLVFGIASIENRMSRADRRAARIERKLDLILGHLGLTEQEPWSDEVNTLVRDGKKIQAIKVYREATGAGLREAKEAVDKLG</sequence>
<comment type="caution">
    <text evidence="2">The sequence shown here is derived from an EMBL/GenBank/DDBJ whole genome shotgun (WGS) entry which is preliminary data.</text>
</comment>
<accession>A0A9Q3VRJ7</accession>
<evidence type="ECO:0000313" key="2">
    <source>
        <dbReference type="EMBL" id="MCD9876847.1"/>
    </source>
</evidence>
<dbReference type="GO" id="GO:0003735">
    <property type="term" value="F:structural constituent of ribosome"/>
    <property type="evidence" value="ECO:0007669"/>
    <property type="project" value="InterPro"/>
</dbReference>
<dbReference type="RefSeq" id="WP_232650998.1">
    <property type="nucleotide sequence ID" value="NZ_JAJSBI010000013.1"/>
</dbReference>
<dbReference type="Proteomes" id="UP001108029">
    <property type="component" value="Unassembled WGS sequence"/>
</dbReference>
<keyword evidence="2" id="KW-0687">Ribonucleoprotein</keyword>
<dbReference type="AlphaFoldDB" id="A0A9Q3VRJ7"/>
<dbReference type="InterPro" id="IPR013823">
    <property type="entry name" value="Ribosomal_bL12_C"/>
</dbReference>
<dbReference type="SUPFAM" id="SSF54736">
    <property type="entry name" value="ClpS-like"/>
    <property type="match status" value="1"/>
</dbReference>
<keyword evidence="2" id="KW-0689">Ribosomal protein</keyword>
<dbReference type="EMBL" id="JAJSBI010000013">
    <property type="protein sequence ID" value="MCD9876847.1"/>
    <property type="molecule type" value="Genomic_DNA"/>
</dbReference>
<organism evidence="2 3">
    <name type="scientific">Streptomyces guryensis</name>
    <dbReference type="NCBI Taxonomy" id="2886947"/>
    <lineage>
        <taxon>Bacteria</taxon>
        <taxon>Bacillati</taxon>
        <taxon>Actinomycetota</taxon>
        <taxon>Actinomycetes</taxon>
        <taxon>Kitasatosporales</taxon>
        <taxon>Streptomycetaceae</taxon>
        <taxon>Streptomyces</taxon>
    </lineage>
</organism>
<evidence type="ECO:0000259" key="1">
    <source>
        <dbReference type="Pfam" id="PF00542"/>
    </source>
</evidence>
<dbReference type="Pfam" id="PF00542">
    <property type="entry name" value="Ribosomal_L12"/>
    <property type="match status" value="1"/>
</dbReference>
<dbReference type="Gene3D" id="3.30.1390.10">
    <property type="match status" value="1"/>
</dbReference>